<dbReference type="OrthoDB" id="4481859at2"/>
<dbReference type="InterPro" id="IPR029058">
    <property type="entry name" value="AB_hydrolase_fold"/>
</dbReference>
<evidence type="ECO:0000259" key="2">
    <source>
        <dbReference type="Pfam" id="PF00561"/>
    </source>
</evidence>
<evidence type="ECO:0000313" key="4">
    <source>
        <dbReference type="Proteomes" id="UP000199086"/>
    </source>
</evidence>
<name>A0A1G6GXS9_9ACTN</name>
<organism evidence="3 4">
    <name type="scientific">Raineyella antarctica</name>
    <dbReference type="NCBI Taxonomy" id="1577474"/>
    <lineage>
        <taxon>Bacteria</taxon>
        <taxon>Bacillati</taxon>
        <taxon>Actinomycetota</taxon>
        <taxon>Actinomycetes</taxon>
        <taxon>Propionibacteriales</taxon>
        <taxon>Propionibacteriaceae</taxon>
        <taxon>Raineyella</taxon>
    </lineage>
</organism>
<dbReference type="InterPro" id="IPR000639">
    <property type="entry name" value="Epox_hydrolase-like"/>
</dbReference>
<dbReference type="STRING" id="1577474.GA0111570_105246"/>
<gene>
    <name evidence="3" type="ORF">GA0111570_105246</name>
</gene>
<evidence type="ECO:0000256" key="1">
    <source>
        <dbReference type="ARBA" id="ARBA00022801"/>
    </source>
</evidence>
<reference evidence="3 4" key="1">
    <citation type="submission" date="2016-06" db="EMBL/GenBank/DDBJ databases">
        <authorList>
            <person name="Olsen C.W."/>
            <person name="Carey S."/>
            <person name="Hinshaw L."/>
            <person name="Karasin A.I."/>
        </authorList>
    </citation>
    <scope>NUCLEOTIDE SEQUENCE [LARGE SCALE GENOMIC DNA]</scope>
    <source>
        <strain evidence="3 4">LZ-22</strain>
    </source>
</reference>
<keyword evidence="4" id="KW-1185">Reference proteome</keyword>
<dbReference type="SUPFAM" id="SSF53474">
    <property type="entry name" value="alpha/beta-Hydrolases"/>
    <property type="match status" value="1"/>
</dbReference>
<dbReference type="AlphaFoldDB" id="A0A1G6GXS9"/>
<evidence type="ECO:0000313" key="3">
    <source>
        <dbReference type="EMBL" id="SDB86698.1"/>
    </source>
</evidence>
<sequence>MDVTYEETFKKVVLPDGTTVAYNEAGEGDQALILIHGSGPGATGWSNFNPNIGTLADDFHVYAVDMPGWGESSPRPAAEYRHPEVLVQFMDAVGIDRAALVGNSMGGMIALAVAARHPERVSHLITMGPGSGGVTINDAGGGLSEGLKILYKGYADPSPENFEATVEIMTYDTPKEVAAPLAVQRSQNARKHQEHLDNWLQGSVDGPPLRYAASEREIMSITAPALLIHGRDDRVVPFEHTLRLVRMIGNSRAYLINRCGHWAQLEHATEFNRLVRDFVLSTTAAEEEPELAGVGG</sequence>
<dbReference type="RefSeq" id="WP_092609955.1">
    <property type="nucleotide sequence ID" value="NZ_FMYF01000005.1"/>
</dbReference>
<dbReference type="PANTHER" id="PTHR43798:SF31">
    <property type="entry name" value="AB HYDROLASE SUPERFAMILY PROTEIN YCLE"/>
    <property type="match status" value="1"/>
</dbReference>
<dbReference type="Gene3D" id="3.40.50.1820">
    <property type="entry name" value="alpha/beta hydrolase"/>
    <property type="match status" value="1"/>
</dbReference>
<dbReference type="Pfam" id="PF00561">
    <property type="entry name" value="Abhydrolase_1"/>
    <property type="match status" value="1"/>
</dbReference>
<dbReference type="PANTHER" id="PTHR43798">
    <property type="entry name" value="MONOACYLGLYCEROL LIPASE"/>
    <property type="match status" value="1"/>
</dbReference>
<proteinExistence type="predicted"/>
<dbReference type="InterPro" id="IPR050266">
    <property type="entry name" value="AB_hydrolase_sf"/>
</dbReference>
<dbReference type="InterPro" id="IPR000073">
    <property type="entry name" value="AB_hydrolase_1"/>
</dbReference>
<feature type="domain" description="AB hydrolase-1" evidence="2">
    <location>
        <begin position="31"/>
        <end position="268"/>
    </location>
</feature>
<dbReference type="EMBL" id="FMYF01000005">
    <property type="protein sequence ID" value="SDB86698.1"/>
    <property type="molecule type" value="Genomic_DNA"/>
</dbReference>
<dbReference type="Proteomes" id="UP000199086">
    <property type="component" value="Unassembled WGS sequence"/>
</dbReference>
<dbReference type="PRINTS" id="PR00412">
    <property type="entry name" value="EPOXHYDRLASE"/>
</dbReference>
<accession>A0A1G6GXS9</accession>
<dbReference type="PRINTS" id="PR00111">
    <property type="entry name" value="ABHYDROLASE"/>
</dbReference>
<dbReference type="GO" id="GO:0016787">
    <property type="term" value="F:hydrolase activity"/>
    <property type="evidence" value="ECO:0007669"/>
    <property type="project" value="UniProtKB-KW"/>
</dbReference>
<dbReference type="GO" id="GO:0016020">
    <property type="term" value="C:membrane"/>
    <property type="evidence" value="ECO:0007669"/>
    <property type="project" value="TreeGrafter"/>
</dbReference>
<keyword evidence="1 3" id="KW-0378">Hydrolase</keyword>
<protein>
    <submittedName>
        <fullName evidence="3">2-hydroxy-6-oxonona-2,4-dienedioate hydrolase</fullName>
    </submittedName>
</protein>